<organism evidence="7">
    <name type="scientific">marine sediment metagenome</name>
    <dbReference type="NCBI Taxonomy" id="412755"/>
    <lineage>
        <taxon>unclassified sequences</taxon>
        <taxon>metagenomes</taxon>
        <taxon>ecological metagenomes</taxon>
    </lineage>
</organism>
<feature type="domain" description="Lytic transglycosylase MltA" evidence="6">
    <location>
        <begin position="102"/>
        <end position="260"/>
    </location>
</feature>
<dbReference type="SUPFAM" id="SSF50685">
    <property type="entry name" value="Barwin-like endoglucanases"/>
    <property type="match status" value="1"/>
</dbReference>
<comment type="caution">
    <text evidence="7">The sequence shown here is derived from an EMBL/GenBank/DDBJ whole genome shotgun (WGS) entry which is preliminary data.</text>
</comment>
<dbReference type="GO" id="GO:0071555">
    <property type="term" value="P:cell wall organization"/>
    <property type="evidence" value="ECO:0007669"/>
    <property type="project" value="UniProtKB-KW"/>
</dbReference>
<accession>A0A0F9TFL5</accession>
<dbReference type="InterPro" id="IPR005300">
    <property type="entry name" value="MltA_B"/>
</dbReference>
<dbReference type="Pfam" id="PF06725">
    <property type="entry name" value="3D"/>
    <property type="match status" value="1"/>
</dbReference>
<dbReference type="Gene3D" id="2.40.40.10">
    <property type="entry name" value="RlpA-like domain"/>
    <property type="match status" value="1"/>
</dbReference>
<dbReference type="PIRSF" id="PIRSF019422">
    <property type="entry name" value="MltA"/>
    <property type="match status" value="1"/>
</dbReference>
<evidence type="ECO:0000256" key="2">
    <source>
        <dbReference type="ARBA" id="ARBA00012587"/>
    </source>
</evidence>
<evidence type="ECO:0000256" key="1">
    <source>
        <dbReference type="ARBA" id="ARBA00001420"/>
    </source>
</evidence>
<dbReference type="CDD" id="cd14485">
    <property type="entry name" value="mltA_like_LT_A"/>
    <property type="match status" value="1"/>
</dbReference>
<evidence type="ECO:0000313" key="7">
    <source>
        <dbReference type="EMBL" id="KKN73642.1"/>
    </source>
</evidence>
<dbReference type="Gene3D" id="2.40.240.50">
    <property type="entry name" value="Barwin-like endoglucanases"/>
    <property type="match status" value="1"/>
</dbReference>
<proteinExistence type="predicted"/>
<name>A0A0F9TFL5_9ZZZZ</name>
<dbReference type="GO" id="GO:0004553">
    <property type="term" value="F:hydrolase activity, hydrolyzing O-glycosyl compounds"/>
    <property type="evidence" value="ECO:0007669"/>
    <property type="project" value="InterPro"/>
</dbReference>
<dbReference type="SMART" id="SM00925">
    <property type="entry name" value="MltA"/>
    <property type="match status" value="1"/>
</dbReference>
<dbReference type="GO" id="GO:0009254">
    <property type="term" value="P:peptidoglycan turnover"/>
    <property type="evidence" value="ECO:0007669"/>
    <property type="project" value="InterPro"/>
</dbReference>
<evidence type="ECO:0000259" key="6">
    <source>
        <dbReference type="SMART" id="SM00925"/>
    </source>
</evidence>
<evidence type="ECO:0000256" key="5">
    <source>
        <dbReference type="ARBA" id="ARBA00030918"/>
    </source>
</evidence>
<dbReference type="Pfam" id="PF03562">
    <property type="entry name" value="MltA"/>
    <property type="match status" value="1"/>
</dbReference>
<dbReference type="EC" id="4.2.2.n1" evidence="2"/>
<sequence>MTRFVRRSFADLPGWAEADHTLAFAAFRGGAPQLVNGQVLAGSLDIAPGAFRPAAEAAMAAGDLDGAAARNFFEVHFTPLRILPDGTETDTPGFVTGYYEPIVDASPVRTDRFRFPLYARPLDLVKIDDVSRPPGLDPSFRFARRTPCGLLDEYPDRAAIEAGALAGLGLEIAWLDDPVEAFFIHIQGSARLRLPGGRETRVSYTAKTGHPFTAIGRSLVDEGELTLAEADMDGIRGWLAAHPERLQALFNGNRSFIFFREMPVDDPAKGPIGAAKVPLTALVSIAVDRELATFCVPYFIDAPKLVVAGAPFRRLMIAQDTGSAILGPARADIFVGSGPDAGRIAGRMRHAADFNVLAPAGLAESLTR</sequence>
<dbReference type="InterPro" id="IPR036908">
    <property type="entry name" value="RlpA-like_sf"/>
</dbReference>
<reference evidence="7" key="1">
    <citation type="journal article" date="2015" name="Nature">
        <title>Complex archaea that bridge the gap between prokaryotes and eukaryotes.</title>
        <authorList>
            <person name="Spang A."/>
            <person name="Saw J.H."/>
            <person name="Jorgensen S.L."/>
            <person name="Zaremba-Niedzwiedzka K."/>
            <person name="Martijn J."/>
            <person name="Lind A.E."/>
            <person name="van Eijk R."/>
            <person name="Schleper C."/>
            <person name="Guy L."/>
            <person name="Ettema T.J."/>
        </authorList>
    </citation>
    <scope>NUCLEOTIDE SEQUENCE</scope>
</reference>
<keyword evidence="4" id="KW-0961">Cell wall biogenesis/degradation</keyword>
<dbReference type="InterPro" id="IPR010611">
    <property type="entry name" value="3D_dom"/>
</dbReference>
<dbReference type="GO" id="GO:0009253">
    <property type="term" value="P:peptidoglycan catabolic process"/>
    <property type="evidence" value="ECO:0007669"/>
    <property type="project" value="TreeGrafter"/>
</dbReference>
<keyword evidence="3" id="KW-0456">Lyase</keyword>
<dbReference type="CDD" id="cd14668">
    <property type="entry name" value="mlta_B"/>
    <property type="match status" value="1"/>
</dbReference>
<evidence type="ECO:0000256" key="4">
    <source>
        <dbReference type="ARBA" id="ARBA00023316"/>
    </source>
</evidence>
<dbReference type="GO" id="GO:0008933">
    <property type="term" value="F:peptidoglycan lytic transglycosylase activity"/>
    <property type="evidence" value="ECO:0007669"/>
    <property type="project" value="TreeGrafter"/>
</dbReference>
<comment type="catalytic activity">
    <reaction evidence="1">
        <text>Exolytic cleavage of the (1-&gt;4)-beta-glycosidic linkage between N-acetylmuramic acid (MurNAc) and N-acetylglucosamine (GlcNAc) residues in peptidoglycan, from either the reducing or the non-reducing ends of the peptidoglycan chains, with concomitant formation of a 1,6-anhydrobond in the MurNAc residue.</text>
        <dbReference type="EC" id="4.2.2.n1"/>
    </reaction>
</comment>
<dbReference type="EMBL" id="LAZR01000340">
    <property type="protein sequence ID" value="KKN73642.1"/>
    <property type="molecule type" value="Genomic_DNA"/>
</dbReference>
<dbReference type="PANTHER" id="PTHR30124">
    <property type="entry name" value="MEMBRANE-BOUND LYTIC MUREIN TRANSGLYCOSYLASE A"/>
    <property type="match status" value="1"/>
</dbReference>
<dbReference type="PANTHER" id="PTHR30124:SF0">
    <property type="entry name" value="MEMBRANE-BOUND LYTIC MUREIN TRANSGLYCOSYLASE A"/>
    <property type="match status" value="1"/>
</dbReference>
<gene>
    <name evidence="7" type="ORF">LCGC14_0398420</name>
</gene>
<protein>
    <recommendedName>
        <fullName evidence="2">peptidoglycan lytic exotransglycosylase</fullName>
        <ecNumber evidence="2">4.2.2.n1</ecNumber>
    </recommendedName>
    <alternativeName>
        <fullName evidence="5">Murein hydrolase A</fullName>
    </alternativeName>
</protein>
<evidence type="ECO:0000256" key="3">
    <source>
        <dbReference type="ARBA" id="ARBA00023239"/>
    </source>
</evidence>
<dbReference type="GO" id="GO:0019867">
    <property type="term" value="C:outer membrane"/>
    <property type="evidence" value="ECO:0007669"/>
    <property type="project" value="InterPro"/>
</dbReference>
<dbReference type="AlphaFoldDB" id="A0A0F9TFL5"/>
<dbReference type="InterPro" id="IPR026044">
    <property type="entry name" value="MltA"/>
</dbReference>